<keyword evidence="1" id="KW-0472">Membrane</keyword>
<dbReference type="Proteomes" id="UP000006056">
    <property type="component" value="Chromosome"/>
</dbReference>
<feature type="transmembrane region" description="Helical" evidence="1">
    <location>
        <begin position="12"/>
        <end position="29"/>
    </location>
</feature>
<name>I3ZF24_TERRK</name>
<protein>
    <submittedName>
        <fullName evidence="2">Uncharacterized protein</fullName>
    </submittedName>
</protein>
<keyword evidence="3" id="KW-1185">Reference proteome</keyword>
<dbReference type="EMBL" id="CP003379">
    <property type="protein sequence ID" value="AFL87842.1"/>
    <property type="molecule type" value="Genomic_DNA"/>
</dbReference>
<sequence length="41" mass="4705">MQPNVNSIHFLWAAYLLVAAANIGHALWLRSLWVKLNKTEN</sequence>
<evidence type="ECO:0000313" key="2">
    <source>
        <dbReference type="EMBL" id="AFL87842.1"/>
    </source>
</evidence>
<dbReference type="AlphaFoldDB" id="I3ZF24"/>
<dbReference type="KEGG" id="trs:Terro_1535"/>
<dbReference type="HOGENOM" id="CLU_3277878_0_0_0"/>
<keyword evidence="1" id="KW-0812">Transmembrane</keyword>
<gene>
    <name evidence="2" type="ordered locus">Terro_1535</name>
</gene>
<evidence type="ECO:0000313" key="3">
    <source>
        <dbReference type="Proteomes" id="UP000006056"/>
    </source>
</evidence>
<dbReference type="RefSeq" id="WP_014785411.1">
    <property type="nucleotide sequence ID" value="NC_018014.1"/>
</dbReference>
<evidence type="ECO:0000256" key="1">
    <source>
        <dbReference type="SAM" id="Phobius"/>
    </source>
</evidence>
<keyword evidence="1" id="KW-1133">Transmembrane helix</keyword>
<organism evidence="2 3">
    <name type="scientific">Terriglobus roseus (strain DSM 18391 / NRRL B-41598 / KBS 63)</name>
    <dbReference type="NCBI Taxonomy" id="926566"/>
    <lineage>
        <taxon>Bacteria</taxon>
        <taxon>Pseudomonadati</taxon>
        <taxon>Acidobacteriota</taxon>
        <taxon>Terriglobia</taxon>
        <taxon>Terriglobales</taxon>
        <taxon>Acidobacteriaceae</taxon>
        <taxon>Terriglobus</taxon>
    </lineage>
</organism>
<accession>I3ZF24</accession>
<reference evidence="2 3" key="1">
    <citation type="submission" date="2012-06" db="EMBL/GenBank/DDBJ databases">
        <title>Complete genome of Terriglobus roseus DSM 18391.</title>
        <authorList>
            <consortium name="US DOE Joint Genome Institute (JGI-PGF)"/>
            <person name="Lucas S."/>
            <person name="Copeland A."/>
            <person name="Lapidus A."/>
            <person name="Glavina del Rio T."/>
            <person name="Dalin E."/>
            <person name="Tice H."/>
            <person name="Bruce D."/>
            <person name="Goodwin L."/>
            <person name="Pitluck S."/>
            <person name="Peters L."/>
            <person name="Mikhailova N."/>
            <person name="Munk A.C.C."/>
            <person name="Kyrpides N."/>
            <person name="Mavromatis K."/>
            <person name="Ivanova N."/>
            <person name="Brettin T."/>
            <person name="Detter J.C."/>
            <person name="Han C."/>
            <person name="Larimer F."/>
            <person name="Land M."/>
            <person name="Hauser L."/>
            <person name="Markowitz V."/>
            <person name="Cheng J.-F."/>
            <person name="Hugenholtz P."/>
            <person name="Woyke T."/>
            <person name="Wu D."/>
            <person name="Brambilla E."/>
            <person name="Klenk H.-P."/>
            <person name="Eisen J.A."/>
        </authorList>
    </citation>
    <scope>NUCLEOTIDE SEQUENCE [LARGE SCALE GENOMIC DNA]</scope>
    <source>
        <strain evidence="3">DSM 18391 / NRRL B-41598 / KBS 63</strain>
    </source>
</reference>
<proteinExistence type="predicted"/>